<dbReference type="NCBIfam" id="NF002979">
    <property type="entry name" value="PRK03681.1"/>
    <property type="match status" value="1"/>
</dbReference>
<dbReference type="Gene3D" id="3.30.1330.10">
    <property type="entry name" value="PurM-like, N-terminal domain"/>
    <property type="match status" value="1"/>
</dbReference>
<dbReference type="SUPFAM" id="SSF55326">
    <property type="entry name" value="PurM N-terminal domain-like"/>
    <property type="match status" value="1"/>
</dbReference>
<dbReference type="Pfam" id="PF00586">
    <property type="entry name" value="AIRS"/>
    <property type="match status" value="1"/>
</dbReference>
<comment type="caution">
    <text evidence="7">The sequence shown here is derived from an EMBL/GenBank/DDBJ whole genome shotgun (WGS) entry which is preliminary data.</text>
</comment>
<dbReference type="InterPro" id="IPR010918">
    <property type="entry name" value="PurM-like_C_dom"/>
</dbReference>
<gene>
    <name evidence="7" type="ORF">RF55_9993</name>
</gene>
<dbReference type="OrthoDB" id="10033852at2759"/>
<keyword evidence="8" id="KW-1185">Reference proteome</keyword>
<dbReference type="SUPFAM" id="SSF56042">
    <property type="entry name" value="PurM C-terminal domain-like"/>
    <property type="match status" value="1"/>
</dbReference>
<evidence type="ECO:0000256" key="1">
    <source>
        <dbReference type="ARBA" id="ARBA00006243"/>
    </source>
</evidence>
<dbReference type="GO" id="GO:0070025">
    <property type="term" value="F:carbon monoxide binding"/>
    <property type="evidence" value="ECO:0007669"/>
    <property type="project" value="TreeGrafter"/>
</dbReference>
<sequence>MKQLPAFTKEKPLQLMEVCGGHTHAIFRFGLDKLLPKEIEFIHGPGCPVCVLPMGRIDSCAEIAGNKDVIFCTFGDAVRVPGKNGSLLQAREQGGEIRVVYSPLDALALAQKNPDKQIVFFALGFETTMPVTAVTLQQAKKLGLKNFTIFCQHISIIPTLRSLLEHKNVHIDAFLAPGHVSMVIGSDPYEFIAKEYKKPMVVTGFEPVDILKAISMLLDQFIEKRCAIENEYGRVVPREGNPLAQKAIAEIFKIGGSSEWRGLGMIEDSGISLTEEYQEFDAERRFNPQEQQAAEDPRARCGEVLTGQFKMMKKEKVITMAHGSGGTAMGQLLEELFLPAFSNPKLDQREDQARLPLEELAKSGDRLAFTTDSYVIDPITFPGGNIGKLAVCGTANDLSVGGAVPRFLSCGFILEEGLPFEVLKQVVTAMAETAKKAGIEIVTGDTKVVQKGAADKIFINTAGIGVIPKSLDWSADQIQKGDLLIVSGTLGDHGATILNLRENLGMSLDVTSDCAVLEPLIAALRDIKGIRAMRDATRGGVNAILHEFAKASKQGIEVEETLLPVKTPVRGICELLGLDPINFANEGKMVLAVAPEAKEEVLSALRAHPLGKDAAVIGHVTGEGSVRLKGAYGVTRILDLPHAAMLQARGATSFCISEAQFFRRKLRGLLEGLWLEIGAFSCIETEALQFCFDMVCQGTMAEDCKLHLIEEKAETWCHDCQEEVELLISKVLVCPKCEGRNLRVKAEDGVQIKRLEIE</sequence>
<dbReference type="PROSITE" id="PS01249">
    <property type="entry name" value="HYPA"/>
    <property type="match status" value="1"/>
</dbReference>
<evidence type="ECO:0000259" key="6">
    <source>
        <dbReference type="Pfam" id="PF02769"/>
    </source>
</evidence>
<dbReference type="InterPro" id="IPR011854">
    <property type="entry name" value="HypE"/>
</dbReference>
<feature type="domain" description="PurM-like C-terminal" evidence="6">
    <location>
        <begin position="479"/>
        <end position="628"/>
    </location>
</feature>
<dbReference type="PANTHER" id="PTHR30149">
    <property type="entry name" value="HYDROGENASE PROTEIN ASSEMBLY PROTEIN HYPD"/>
    <property type="match status" value="1"/>
</dbReference>
<organism evidence="7 8">
    <name type="scientific">Lasius niger</name>
    <name type="common">Black garden ant</name>
    <dbReference type="NCBI Taxonomy" id="67767"/>
    <lineage>
        <taxon>Eukaryota</taxon>
        <taxon>Metazoa</taxon>
        <taxon>Ecdysozoa</taxon>
        <taxon>Arthropoda</taxon>
        <taxon>Hexapoda</taxon>
        <taxon>Insecta</taxon>
        <taxon>Pterygota</taxon>
        <taxon>Neoptera</taxon>
        <taxon>Endopterygota</taxon>
        <taxon>Hymenoptera</taxon>
        <taxon>Apocrita</taxon>
        <taxon>Aculeata</taxon>
        <taxon>Formicoidea</taxon>
        <taxon>Formicidae</taxon>
        <taxon>Formicinae</taxon>
        <taxon>Lasius</taxon>
        <taxon>Lasius</taxon>
    </lineage>
</organism>
<proteinExistence type="inferred from homology"/>
<dbReference type="Pfam" id="PF02769">
    <property type="entry name" value="AIRS_C"/>
    <property type="match status" value="1"/>
</dbReference>
<keyword evidence="3" id="KW-0479">Metal-binding</keyword>
<dbReference type="InterPro" id="IPR020538">
    <property type="entry name" value="Hydgase_Ni_incorp_HypA/HybF_CS"/>
</dbReference>
<evidence type="ECO:0000313" key="7">
    <source>
        <dbReference type="EMBL" id="KMQ90268.1"/>
    </source>
</evidence>
<dbReference type="InterPro" id="IPR042243">
    <property type="entry name" value="HypD_1"/>
</dbReference>
<dbReference type="GO" id="GO:0016151">
    <property type="term" value="F:nickel cation binding"/>
    <property type="evidence" value="ECO:0007669"/>
    <property type="project" value="InterPro"/>
</dbReference>
<reference evidence="7 8" key="1">
    <citation type="submission" date="2015-04" db="EMBL/GenBank/DDBJ databases">
        <title>Lasius niger genome sequencing.</title>
        <authorList>
            <person name="Konorov E.A."/>
            <person name="Nikitin M.A."/>
            <person name="Kirill M.V."/>
            <person name="Chang P."/>
        </authorList>
    </citation>
    <scope>NUCLEOTIDE SEQUENCE [LARGE SCALE GENOMIC DNA]</scope>
    <source>
        <tissue evidence="7">Whole</tissue>
    </source>
</reference>
<dbReference type="Gene3D" id="3.40.50.11740">
    <property type="entry name" value="HypD, alpha/beta domain 2"/>
    <property type="match status" value="2"/>
</dbReference>
<dbReference type="NCBIfam" id="TIGR00075">
    <property type="entry name" value="hypD"/>
    <property type="match status" value="1"/>
</dbReference>
<dbReference type="Gene3D" id="3.30.2320.80">
    <property type="match status" value="1"/>
</dbReference>
<comment type="similarity">
    <text evidence="1">Belongs to the HypE family.</text>
</comment>
<feature type="domain" description="PurM-like N-terminal" evidence="5">
    <location>
        <begin position="362"/>
        <end position="467"/>
    </location>
</feature>
<accession>A0A0J7KIL1</accession>
<dbReference type="FunFam" id="3.30.1330.10:FF:000015">
    <property type="entry name" value="Hydrogenase expression/formation protein HypE"/>
    <property type="match status" value="1"/>
</dbReference>
<dbReference type="GO" id="GO:0051539">
    <property type="term" value="F:4 iron, 4 sulfur cluster binding"/>
    <property type="evidence" value="ECO:0007669"/>
    <property type="project" value="TreeGrafter"/>
</dbReference>
<dbReference type="EMBL" id="LBMM01006855">
    <property type="protein sequence ID" value="KMQ90268.1"/>
    <property type="molecule type" value="Genomic_DNA"/>
</dbReference>
<dbReference type="Pfam" id="PF01924">
    <property type="entry name" value="HypD"/>
    <property type="match status" value="1"/>
</dbReference>
<dbReference type="NCBIfam" id="TIGR00100">
    <property type="entry name" value="hypA"/>
    <property type="match status" value="1"/>
</dbReference>
<keyword evidence="4" id="KW-0862">Zinc</keyword>
<evidence type="ECO:0000256" key="2">
    <source>
        <dbReference type="ARBA" id="ARBA00022596"/>
    </source>
</evidence>
<dbReference type="Gene3D" id="3.90.650.10">
    <property type="entry name" value="PurM-like C-terminal domain"/>
    <property type="match status" value="1"/>
</dbReference>
<dbReference type="InterPro" id="IPR000688">
    <property type="entry name" value="HypA/HybF"/>
</dbReference>
<dbReference type="PANTHER" id="PTHR30149:SF0">
    <property type="entry name" value="HYDROGENASE MATURATION FACTOR HYPD"/>
    <property type="match status" value="1"/>
</dbReference>
<dbReference type="NCBIfam" id="TIGR02124">
    <property type="entry name" value="hypE"/>
    <property type="match status" value="1"/>
</dbReference>
<dbReference type="AlphaFoldDB" id="A0A0J7KIL1"/>
<evidence type="ECO:0000256" key="3">
    <source>
        <dbReference type="ARBA" id="ARBA00022723"/>
    </source>
</evidence>
<dbReference type="GO" id="GO:0005506">
    <property type="term" value="F:iron ion binding"/>
    <property type="evidence" value="ECO:0007669"/>
    <property type="project" value="TreeGrafter"/>
</dbReference>
<evidence type="ECO:0000313" key="8">
    <source>
        <dbReference type="Proteomes" id="UP000036403"/>
    </source>
</evidence>
<dbReference type="GO" id="GO:0051604">
    <property type="term" value="P:protein maturation"/>
    <property type="evidence" value="ECO:0007669"/>
    <property type="project" value="InterPro"/>
</dbReference>
<dbReference type="Pfam" id="PF01155">
    <property type="entry name" value="HypA"/>
    <property type="match status" value="1"/>
</dbReference>
<dbReference type="InterPro" id="IPR016188">
    <property type="entry name" value="PurM-like_N"/>
</dbReference>
<keyword evidence="2" id="KW-0533">Nickel</keyword>
<dbReference type="PaxDb" id="67767-A0A0J7KIL1"/>
<name>A0A0J7KIL1_LASNI</name>
<evidence type="ECO:0000259" key="5">
    <source>
        <dbReference type="Pfam" id="PF00586"/>
    </source>
</evidence>
<protein>
    <submittedName>
        <fullName evidence="7">Hydrogenase expression formation protein</fullName>
    </submittedName>
</protein>
<dbReference type="InterPro" id="IPR002780">
    <property type="entry name" value="Hyd_form_HypD"/>
</dbReference>
<evidence type="ECO:0000256" key="4">
    <source>
        <dbReference type="ARBA" id="ARBA00022833"/>
    </source>
</evidence>
<dbReference type="InterPro" id="IPR036676">
    <property type="entry name" value="PurM-like_C_sf"/>
</dbReference>
<dbReference type="CDD" id="cd02197">
    <property type="entry name" value="HypE"/>
    <property type="match status" value="1"/>
</dbReference>
<dbReference type="Proteomes" id="UP000036403">
    <property type="component" value="Unassembled WGS sequence"/>
</dbReference>
<dbReference type="InterPro" id="IPR036921">
    <property type="entry name" value="PurM-like_N_sf"/>
</dbReference>